<reference evidence="2 3" key="1">
    <citation type="journal article" date="2023" name="Microorganisms">
        <title>Thiorhodovibrio frisius and Trv. litoralis spp. nov., Two Novel Members from a Clade of Fastidious Purple Sulfur Bacteria That Exhibit Unique Red-Shifted Light-Harvesting Capabilities.</title>
        <authorList>
            <person name="Methner A."/>
            <person name="Kuzyk S.B."/>
            <person name="Petersen J."/>
            <person name="Bauer S."/>
            <person name="Brinkmann H."/>
            <person name="Sichau K."/>
            <person name="Wanner G."/>
            <person name="Wolf J."/>
            <person name="Neumann-Schaal M."/>
            <person name="Henke P."/>
            <person name="Tank M."/>
            <person name="Sproer C."/>
            <person name="Bunk B."/>
            <person name="Overmann J."/>
        </authorList>
    </citation>
    <scope>NUCLEOTIDE SEQUENCE [LARGE SCALE GENOMIC DNA]</scope>
    <source>
        <strain evidence="2 3">DSM 6702</strain>
    </source>
</reference>
<accession>A0ABZ0SGR6</accession>
<organism evidence="2 3">
    <name type="scientific">Thiorhodovibrio winogradskyi</name>
    <dbReference type="NCBI Taxonomy" id="77007"/>
    <lineage>
        <taxon>Bacteria</taxon>
        <taxon>Pseudomonadati</taxon>
        <taxon>Pseudomonadota</taxon>
        <taxon>Gammaproteobacteria</taxon>
        <taxon>Chromatiales</taxon>
        <taxon>Chromatiaceae</taxon>
        <taxon>Thiorhodovibrio</taxon>
    </lineage>
</organism>
<feature type="region of interest" description="Disordered" evidence="1">
    <location>
        <begin position="256"/>
        <end position="353"/>
    </location>
</feature>
<evidence type="ECO:0000313" key="2">
    <source>
        <dbReference type="EMBL" id="WPL19530.1"/>
    </source>
</evidence>
<feature type="compositionally biased region" description="Basic and acidic residues" evidence="1">
    <location>
        <begin position="256"/>
        <end position="265"/>
    </location>
</feature>
<dbReference type="RefSeq" id="WP_328985271.1">
    <property type="nucleotide sequence ID" value="NZ_CP121472.1"/>
</dbReference>
<evidence type="ECO:0008006" key="4">
    <source>
        <dbReference type="Google" id="ProtNLM"/>
    </source>
</evidence>
<feature type="compositionally biased region" description="Low complexity" evidence="1">
    <location>
        <begin position="266"/>
        <end position="304"/>
    </location>
</feature>
<protein>
    <recommendedName>
        <fullName evidence="4">PD-(D/E)XK nuclease family transposase</fullName>
    </recommendedName>
</protein>
<gene>
    <name evidence="2" type="ORF">Thiowin_04661</name>
</gene>
<name>A0ABZ0SGR6_9GAMM</name>
<evidence type="ECO:0000256" key="1">
    <source>
        <dbReference type="SAM" id="MobiDB-lite"/>
    </source>
</evidence>
<dbReference type="EMBL" id="CP121472">
    <property type="protein sequence ID" value="WPL19530.1"/>
    <property type="molecule type" value="Genomic_DNA"/>
</dbReference>
<sequence>MQIANPIYDVVFKFLLEDNESAKLLIGTIIGEDILALEFRPQERSHKIDVGGERFLTVYRMDFAARIRNTEGEERQVLIELQKAKFPTDIMRFRRYLGSQYSDPDNTRLVTLDQIQDRKVRQGLPLLTIYFLGHRLEHSRAPVIRVRRDIVDLTTGEPLAEKEPFIEGLTHDSYIIQIPELHRERRTEVERMLQIFDQGLIIGDKHVLALDEAEVPPRYRPLVRRLQRARAEPEIAEVMELEDEILQELQEHERAQERLRRHAEQARAQAEQARAQTEQARAQAEQARAQTEQARAQAEQARAQAELERLEKEQAREQANEAQARAEQQQAQNDHLRALLQQAGIDPEDSRGG</sequence>
<feature type="compositionally biased region" description="Basic and acidic residues" evidence="1">
    <location>
        <begin position="305"/>
        <end position="319"/>
    </location>
</feature>
<evidence type="ECO:0000313" key="3">
    <source>
        <dbReference type="Proteomes" id="UP001432180"/>
    </source>
</evidence>
<dbReference type="Proteomes" id="UP001432180">
    <property type="component" value="Chromosome"/>
</dbReference>
<proteinExistence type="predicted"/>
<feature type="compositionally biased region" description="Low complexity" evidence="1">
    <location>
        <begin position="320"/>
        <end position="333"/>
    </location>
</feature>
<keyword evidence="3" id="KW-1185">Reference proteome</keyword>